<feature type="transmembrane region" description="Helical" evidence="1">
    <location>
        <begin position="54"/>
        <end position="73"/>
    </location>
</feature>
<dbReference type="RefSeq" id="XP_060329427.1">
    <property type="nucleotide sequence ID" value="XM_060477623.1"/>
</dbReference>
<dbReference type="AlphaFoldDB" id="A0AA39N402"/>
<proteinExistence type="predicted"/>
<protein>
    <submittedName>
        <fullName evidence="2">Uncharacterized protein</fullName>
    </submittedName>
</protein>
<name>A0AA39N402_ARMTA</name>
<evidence type="ECO:0000256" key="1">
    <source>
        <dbReference type="SAM" id="Phobius"/>
    </source>
</evidence>
<dbReference type="GeneID" id="85361171"/>
<keyword evidence="1" id="KW-0472">Membrane</keyword>
<reference evidence="2" key="1">
    <citation type="submission" date="2023-06" db="EMBL/GenBank/DDBJ databases">
        <authorList>
            <consortium name="Lawrence Berkeley National Laboratory"/>
            <person name="Ahrendt S."/>
            <person name="Sahu N."/>
            <person name="Indic B."/>
            <person name="Wong-Bajracharya J."/>
            <person name="Merenyi Z."/>
            <person name="Ke H.-M."/>
            <person name="Monk M."/>
            <person name="Kocsube S."/>
            <person name="Drula E."/>
            <person name="Lipzen A."/>
            <person name="Balint B."/>
            <person name="Henrissat B."/>
            <person name="Andreopoulos B."/>
            <person name="Martin F.M."/>
            <person name="Harder C.B."/>
            <person name="Rigling D."/>
            <person name="Ford K.L."/>
            <person name="Foster G.D."/>
            <person name="Pangilinan J."/>
            <person name="Papanicolaou A."/>
            <person name="Barry K."/>
            <person name="LaButti K."/>
            <person name="Viragh M."/>
            <person name="Koriabine M."/>
            <person name="Yan M."/>
            <person name="Riley R."/>
            <person name="Champramary S."/>
            <person name="Plett K.L."/>
            <person name="Tsai I.J."/>
            <person name="Slot J."/>
            <person name="Sipos G."/>
            <person name="Plett J."/>
            <person name="Nagy L.G."/>
            <person name="Grigoriev I.V."/>
        </authorList>
    </citation>
    <scope>NUCLEOTIDE SEQUENCE</scope>
    <source>
        <strain evidence="2">CCBAS 213</strain>
    </source>
</reference>
<accession>A0AA39N402</accession>
<dbReference type="Proteomes" id="UP001175211">
    <property type="component" value="Unassembled WGS sequence"/>
</dbReference>
<keyword evidence="3" id="KW-1185">Reference proteome</keyword>
<keyword evidence="1" id="KW-1133">Transmembrane helix</keyword>
<feature type="transmembrane region" description="Helical" evidence="1">
    <location>
        <begin position="94"/>
        <end position="117"/>
    </location>
</feature>
<gene>
    <name evidence="2" type="ORF">EV420DRAFT_1644269</name>
</gene>
<evidence type="ECO:0000313" key="2">
    <source>
        <dbReference type="EMBL" id="KAK0457112.1"/>
    </source>
</evidence>
<sequence length="420" mass="46136">MAQDQRSLNLMRLVAKDQDSDSSLTPSKPSPSTRPVLLGYTYTLFNLDSVPPTMVLGLAFIPIFIATLIYLLLKPISDIISDASSGIGIAASKTALAVEIVLNSLWVGSVGIVSSIVTAISSDSPSHLPGVPTFPTDLSRELFYATTNMTLRIEAQAMGAATMEEHLAAFTGGLVLESVLSRADILGGLSISSADYDGLPVEVRAELSRQLNTLSNKMLSFWSHLVVVHNAAYDFLLGFKRQLDALEGAIEPMLTVPSQSAYDIWIMQWDKSQAIIDKKLWYVVEVVGPAMRLGESLDLDMKHLEDYIMDTKVTLNSGWSVFKRHFVALGILTSKNEDIDVVRHYTKDVLKGLTVVRQSLDSVHRAGPSFKDDLDESFGASPIGMHGTNPTLIRKRLHEYMSRQPKLPAFSPLEELLRDT</sequence>
<comment type="caution">
    <text evidence="2">The sequence shown here is derived from an EMBL/GenBank/DDBJ whole genome shotgun (WGS) entry which is preliminary data.</text>
</comment>
<keyword evidence="1" id="KW-0812">Transmembrane</keyword>
<dbReference type="EMBL" id="JAUEPS010000023">
    <property type="protein sequence ID" value="KAK0457112.1"/>
    <property type="molecule type" value="Genomic_DNA"/>
</dbReference>
<organism evidence="2 3">
    <name type="scientific">Armillaria tabescens</name>
    <name type="common">Ringless honey mushroom</name>
    <name type="synonym">Agaricus tabescens</name>
    <dbReference type="NCBI Taxonomy" id="1929756"/>
    <lineage>
        <taxon>Eukaryota</taxon>
        <taxon>Fungi</taxon>
        <taxon>Dikarya</taxon>
        <taxon>Basidiomycota</taxon>
        <taxon>Agaricomycotina</taxon>
        <taxon>Agaricomycetes</taxon>
        <taxon>Agaricomycetidae</taxon>
        <taxon>Agaricales</taxon>
        <taxon>Marasmiineae</taxon>
        <taxon>Physalacriaceae</taxon>
        <taxon>Desarmillaria</taxon>
    </lineage>
</organism>
<evidence type="ECO:0000313" key="3">
    <source>
        <dbReference type="Proteomes" id="UP001175211"/>
    </source>
</evidence>